<dbReference type="InterPro" id="IPR036291">
    <property type="entry name" value="NAD(P)-bd_dom_sf"/>
</dbReference>
<keyword evidence="2 5" id="KW-0479">Metal-binding</keyword>
<dbReference type="InterPro" id="IPR020843">
    <property type="entry name" value="ER"/>
</dbReference>
<dbReference type="Gene3D" id="3.90.180.10">
    <property type="entry name" value="Medium-chain alcohol dehydrogenases, catalytic domain"/>
    <property type="match status" value="1"/>
</dbReference>
<evidence type="ECO:0000256" key="1">
    <source>
        <dbReference type="ARBA" id="ARBA00001947"/>
    </source>
</evidence>
<comment type="caution">
    <text evidence="7">The sequence shown here is derived from an EMBL/GenBank/DDBJ whole genome shotgun (WGS) entry which is preliminary data.</text>
</comment>
<dbReference type="InterPro" id="IPR002328">
    <property type="entry name" value="ADH_Zn_CS"/>
</dbReference>
<dbReference type="Pfam" id="PF08240">
    <property type="entry name" value="ADH_N"/>
    <property type="match status" value="1"/>
</dbReference>
<evidence type="ECO:0000256" key="2">
    <source>
        <dbReference type="ARBA" id="ARBA00022723"/>
    </source>
</evidence>
<proteinExistence type="inferred from homology"/>
<dbReference type="SUPFAM" id="SSF50129">
    <property type="entry name" value="GroES-like"/>
    <property type="match status" value="1"/>
</dbReference>
<organism evidence="7 8">
    <name type="scientific">Candidatus Seongchinamella marina</name>
    <dbReference type="NCBI Taxonomy" id="2518990"/>
    <lineage>
        <taxon>Bacteria</taxon>
        <taxon>Pseudomonadati</taxon>
        <taxon>Pseudomonadota</taxon>
        <taxon>Gammaproteobacteria</taxon>
        <taxon>Cellvibrionales</taxon>
        <taxon>Halieaceae</taxon>
        <taxon>Seongchinamella</taxon>
    </lineage>
</organism>
<dbReference type="Pfam" id="PF00107">
    <property type="entry name" value="ADH_zinc_N"/>
    <property type="match status" value="1"/>
</dbReference>
<reference evidence="7" key="1">
    <citation type="submission" date="2019-02" db="EMBL/GenBank/DDBJ databases">
        <authorList>
            <person name="Li S.-H."/>
        </authorList>
    </citation>
    <scope>NUCLEOTIDE SEQUENCE</scope>
    <source>
        <strain evidence="7">IMCC8485</strain>
    </source>
</reference>
<accession>A0ABT3SZR3</accession>
<evidence type="ECO:0000313" key="7">
    <source>
        <dbReference type="EMBL" id="MCX2975493.1"/>
    </source>
</evidence>
<dbReference type="SMART" id="SM00829">
    <property type="entry name" value="PKS_ER"/>
    <property type="match status" value="1"/>
</dbReference>
<feature type="domain" description="Enoyl reductase (ER)" evidence="6">
    <location>
        <begin position="8"/>
        <end position="347"/>
    </location>
</feature>
<dbReference type="PROSITE" id="PS00059">
    <property type="entry name" value="ADH_ZINC"/>
    <property type="match status" value="1"/>
</dbReference>
<keyword evidence="8" id="KW-1185">Reference proteome</keyword>
<dbReference type="Gene3D" id="3.40.50.720">
    <property type="entry name" value="NAD(P)-binding Rossmann-like Domain"/>
    <property type="match status" value="1"/>
</dbReference>
<keyword evidence="4" id="KW-0560">Oxidoreductase</keyword>
<protein>
    <submittedName>
        <fullName evidence="7">Alcohol dehydrogenase</fullName>
    </submittedName>
</protein>
<dbReference type="SUPFAM" id="SSF51735">
    <property type="entry name" value="NAD(P)-binding Rossmann-fold domains"/>
    <property type="match status" value="1"/>
</dbReference>
<evidence type="ECO:0000259" key="6">
    <source>
        <dbReference type="SMART" id="SM00829"/>
    </source>
</evidence>
<dbReference type="PANTHER" id="PTHR42813">
    <property type="entry name" value="ZINC-TYPE ALCOHOL DEHYDROGENASE-LIKE"/>
    <property type="match status" value="1"/>
</dbReference>
<dbReference type="InterPro" id="IPR013154">
    <property type="entry name" value="ADH-like_N"/>
</dbReference>
<comment type="cofactor">
    <cofactor evidence="1 5">
        <name>Zn(2+)</name>
        <dbReference type="ChEBI" id="CHEBI:29105"/>
    </cofactor>
</comment>
<name>A0ABT3SZR3_9GAMM</name>
<dbReference type="Proteomes" id="UP001143307">
    <property type="component" value="Unassembled WGS sequence"/>
</dbReference>
<dbReference type="InterPro" id="IPR013149">
    <property type="entry name" value="ADH-like_C"/>
</dbReference>
<dbReference type="InterPro" id="IPR011032">
    <property type="entry name" value="GroES-like_sf"/>
</dbReference>
<dbReference type="PANTHER" id="PTHR42813:SF2">
    <property type="entry name" value="DEHYDROGENASE, ZINC-CONTAINING, PUTATIVE (AFU_ORTHOLOGUE AFUA_2G02810)-RELATED"/>
    <property type="match status" value="1"/>
</dbReference>
<keyword evidence="3 5" id="KW-0862">Zinc</keyword>
<sequence>MKAAVYFGPEDIKATDVDDARLQNSHEVLVEVAATSLCGSDLHLYRGALDGIMEKGRSQTGHELIGTVREVGSTVGKFKVGDRISMGYSCSCGECFMCHVGQTAHCETTNKAVYGFGVGFGDLNGTHSEALVLPHADGHAIKVPDSISDSAALTLSCNLPTAIIANQLANIQPGEKVALVGCGPTGLLCLDLITQRGAGLVVAMDTLDYRLGIAASKGADTINTARDDWKEKAMAASDGRGFDKVIEVVGSPESLQIALDIIRPGGVIAAMGVFCDDQFNLVLIDVFLRDISLHMNGFANVQPFMWEGLRMLERGAIQPDQYFSHNYSLANIDEAFKTFHEKTDDVLKVLIRP</sequence>
<evidence type="ECO:0000313" key="8">
    <source>
        <dbReference type="Proteomes" id="UP001143307"/>
    </source>
</evidence>
<evidence type="ECO:0000256" key="4">
    <source>
        <dbReference type="ARBA" id="ARBA00023002"/>
    </source>
</evidence>
<comment type="similarity">
    <text evidence="5">Belongs to the zinc-containing alcohol dehydrogenase family.</text>
</comment>
<dbReference type="RefSeq" id="WP_279254132.1">
    <property type="nucleotide sequence ID" value="NZ_SHNP01000008.1"/>
</dbReference>
<evidence type="ECO:0000256" key="3">
    <source>
        <dbReference type="ARBA" id="ARBA00022833"/>
    </source>
</evidence>
<dbReference type="EMBL" id="SHNP01000008">
    <property type="protein sequence ID" value="MCX2975493.1"/>
    <property type="molecule type" value="Genomic_DNA"/>
</dbReference>
<evidence type="ECO:0000256" key="5">
    <source>
        <dbReference type="RuleBase" id="RU361277"/>
    </source>
</evidence>
<gene>
    <name evidence="7" type="ORF">EYC87_18080</name>
</gene>